<accession>A0A922IBZ8</accession>
<proteinExistence type="predicted"/>
<reference evidence="1" key="2">
    <citation type="journal article" date="2022" name="Res Sq">
        <title>Comparative Genomics Reveals Insights into the Divergent Evolution of Astigmatic Mites and Household Pest Adaptations.</title>
        <authorList>
            <person name="Xiong Q."/>
            <person name="Wan A.T.-Y."/>
            <person name="Liu X.-Y."/>
            <person name="Fung C.S.-H."/>
            <person name="Xiao X."/>
            <person name="Malainual N."/>
            <person name="Hou J."/>
            <person name="Wang L."/>
            <person name="Wang M."/>
            <person name="Yang K."/>
            <person name="Cui Y."/>
            <person name="Leung E."/>
            <person name="Nong W."/>
            <person name="Shin S.-K."/>
            <person name="Au S."/>
            <person name="Jeong K.Y."/>
            <person name="Chew F.T."/>
            <person name="Hui J."/>
            <person name="Leung T.F."/>
            <person name="Tungtrongchitr A."/>
            <person name="Zhong N."/>
            <person name="Liu Z."/>
            <person name="Tsui S."/>
        </authorList>
    </citation>
    <scope>NUCLEOTIDE SEQUENCE</scope>
    <source>
        <strain evidence="1">Derf</strain>
        <tissue evidence="1">Whole organism</tissue>
    </source>
</reference>
<dbReference type="AlphaFoldDB" id="A0A922IBZ8"/>
<dbReference type="Proteomes" id="UP000790347">
    <property type="component" value="Unassembled WGS sequence"/>
</dbReference>
<gene>
    <name evidence="1" type="ORF">DERF_002002</name>
</gene>
<protein>
    <submittedName>
        <fullName evidence="1">Uncharacterized protein</fullName>
    </submittedName>
</protein>
<comment type="caution">
    <text evidence="1">The sequence shown here is derived from an EMBL/GenBank/DDBJ whole genome shotgun (WGS) entry which is preliminary data.</text>
</comment>
<keyword evidence="2" id="KW-1185">Reference proteome</keyword>
<evidence type="ECO:0000313" key="2">
    <source>
        <dbReference type="Proteomes" id="UP000790347"/>
    </source>
</evidence>
<organism evidence="1 2">
    <name type="scientific">Dermatophagoides farinae</name>
    <name type="common">American house dust mite</name>
    <dbReference type="NCBI Taxonomy" id="6954"/>
    <lineage>
        <taxon>Eukaryota</taxon>
        <taxon>Metazoa</taxon>
        <taxon>Ecdysozoa</taxon>
        <taxon>Arthropoda</taxon>
        <taxon>Chelicerata</taxon>
        <taxon>Arachnida</taxon>
        <taxon>Acari</taxon>
        <taxon>Acariformes</taxon>
        <taxon>Sarcoptiformes</taxon>
        <taxon>Astigmata</taxon>
        <taxon>Psoroptidia</taxon>
        <taxon>Analgoidea</taxon>
        <taxon>Pyroglyphidae</taxon>
        <taxon>Dermatophagoidinae</taxon>
        <taxon>Dermatophagoides</taxon>
    </lineage>
</organism>
<dbReference type="EMBL" id="ASGP02000001">
    <property type="protein sequence ID" value="KAH9528028.1"/>
    <property type="molecule type" value="Genomic_DNA"/>
</dbReference>
<name>A0A922IBZ8_DERFA</name>
<reference evidence="1" key="1">
    <citation type="submission" date="2013-05" db="EMBL/GenBank/DDBJ databases">
        <authorList>
            <person name="Yim A.K.Y."/>
            <person name="Chan T.F."/>
            <person name="Ji K.M."/>
            <person name="Liu X.Y."/>
            <person name="Zhou J.W."/>
            <person name="Li R.Q."/>
            <person name="Yang K.Y."/>
            <person name="Li J."/>
            <person name="Li M."/>
            <person name="Law P.T.W."/>
            <person name="Wu Y.L."/>
            <person name="Cai Z.L."/>
            <person name="Qin H."/>
            <person name="Bao Y."/>
            <person name="Leung R.K.K."/>
            <person name="Ng P.K.S."/>
            <person name="Zou J."/>
            <person name="Zhong X.J."/>
            <person name="Ran P.X."/>
            <person name="Zhong N.S."/>
            <person name="Liu Z.G."/>
            <person name="Tsui S.K.W."/>
        </authorList>
    </citation>
    <scope>NUCLEOTIDE SEQUENCE</scope>
    <source>
        <strain evidence="1">Derf</strain>
        <tissue evidence="1">Whole organism</tissue>
    </source>
</reference>
<evidence type="ECO:0000313" key="1">
    <source>
        <dbReference type="EMBL" id="KAH9528028.1"/>
    </source>
</evidence>
<sequence>MNVFHKNGLRLIRLNVNTFHVRQTQQKKTSGHCQCYGQLAFEGFMLQIIDDDDDDDGKKK</sequence>